<dbReference type="AlphaFoldDB" id="A0A328AKZ7"/>
<name>A0A328AKZ7_9CAUL</name>
<protein>
    <submittedName>
        <fullName evidence="2">Uncharacterized protein</fullName>
    </submittedName>
</protein>
<evidence type="ECO:0000313" key="2">
    <source>
        <dbReference type="EMBL" id="RAK54074.1"/>
    </source>
</evidence>
<dbReference type="EMBL" id="QFYQ01000001">
    <property type="protein sequence ID" value="RAK54074.1"/>
    <property type="molecule type" value="Genomic_DNA"/>
</dbReference>
<feature type="compositionally biased region" description="Basic and acidic residues" evidence="1">
    <location>
        <begin position="1"/>
        <end position="13"/>
    </location>
</feature>
<gene>
    <name evidence="2" type="ORF">DJ017_05825</name>
</gene>
<dbReference type="Proteomes" id="UP000249254">
    <property type="component" value="Unassembled WGS sequence"/>
</dbReference>
<proteinExistence type="predicted"/>
<organism evidence="2 3">
    <name type="scientific">Phenylobacterium soli</name>
    <dbReference type="NCBI Taxonomy" id="2170551"/>
    <lineage>
        <taxon>Bacteria</taxon>
        <taxon>Pseudomonadati</taxon>
        <taxon>Pseudomonadota</taxon>
        <taxon>Alphaproteobacteria</taxon>
        <taxon>Caulobacterales</taxon>
        <taxon>Caulobacteraceae</taxon>
        <taxon>Phenylobacterium</taxon>
    </lineage>
</organism>
<sequence length="107" mass="12158">MGKNLEHSSETHGKTPGKGKQTLAKRVREVLLAFGGEAHRALVIEQVARQMGHDVRQIPEDLQHALILSFEENWRDERRRAAYGFHLPFGEGSHRWSVRVLEGATVH</sequence>
<dbReference type="OrthoDB" id="7210522at2"/>
<reference evidence="3" key="1">
    <citation type="submission" date="2018-05" db="EMBL/GenBank/DDBJ databases">
        <authorList>
            <person name="Li X."/>
        </authorList>
    </citation>
    <scope>NUCLEOTIDE SEQUENCE [LARGE SCALE GENOMIC DNA]</scope>
    <source>
        <strain evidence="3">LX32</strain>
    </source>
</reference>
<evidence type="ECO:0000256" key="1">
    <source>
        <dbReference type="SAM" id="MobiDB-lite"/>
    </source>
</evidence>
<keyword evidence="3" id="KW-1185">Reference proteome</keyword>
<feature type="region of interest" description="Disordered" evidence="1">
    <location>
        <begin position="1"/>
        <end position="22"/>
    </location>
</feature>
<comment type="caution">
    <text evidence="2">The sequence shown here is derived from an EMBL/GenBank/DDBJ whole genome shotgun (WGS) entry which is preliminary data.</text>
</comment>
<dbReference type="RefSeq" id="WP_111527825.1">
    <property type="nucleotide sequence ID" value="NZ_JBHRSG010000002.1"/>
</dbReference>
<accession>A0A328AKZ7</accession>
<evidence type="ECO:0000313" key="3">
    <source>
        <dbReference type="Proteomes" id="UP000249254"/>
    </source>
</evidence>